<evidence type="ECO:0008006" key="3">
    <source>
        <dbReference type="Google" id="ProtNLM"/>
    </source>
</evidence>
<sequence length="204" mass="23092">MPDLDDVAYQTLELLESRLRRVAFVLDGGLQQDESKQKRALSVPERIQKLEDALQNLSSKTALISEVQRLKSRYPQLTDPSPAKGVSLDPGPAEQLAMILTEAPSFPTTASQLNSLHDLPVPPTENFAVLAALQPRIVEAERRQLAQAVEISELRKRNGALILRWHEVFILGQGRCWAEWDTRVRKAEQLVRRREIRISKENEA</sequence>
<evidence type="ECO:0000313" key="2">
    <source>
        <dbReference type="Proteomes" id="UP000250140"/>
    </source>
</evidence>
<gene>
    <name evidence="1" type="ORF">AOQ84DRAFT_374647</name>
</gene>
<dbReference type="EMBL" id="KV749180">
    <property type="protein sequence ID" value="OCL10725.1"/>
    <property type="molecule type" value="Genomic_DNA"/>
</dbReference>
<dbReference type="AlphaFoldDB" id="A0A8E2F5J0"/>
<dbReference type="OrthoDB" id="5403729at2759"/>
<keyword evidence="2" id="KW-1185">Reference proteome</keyword>
<reference evidence="1 2" key="1">
    <citation type="journal article" date="2016" name="Nat. Commun.">
        <title>Ectomycorrhizal ecology is imprinted in the genome of the dominant symbiotic fungus Cenococcum geophilum.</title>
        <authorList>
            <consortium name="DOE Joint Genome Institute"/>
            <person name="Peter M."/>
            <person name="Kohler A."/>
            <person name="Ohm R.A."/>
            <person name="Kuo A."/>
            <person name="Krutzmann J."/>
            <person name="Morin E."/>
            <person name="Arend M."/>
            <person name="Barry K.W."/>
            <person name="Binder M."/>
            <person name="Choi C."/>
            <person name="Clum A."/>
            <person name="Copeland A."/>
            <person name="Grisel N."/>
            <person name="Haridas S."/>
            <person name="Kipfer T."/>
            <person name="LaButti K."/>
            <person name="Lindquist E."/>
            <person name="Lipzen A."/>
            <person name="Maire R."/>
            <person name="Meier B."/>
            <person name="Mihaltcheva S."/>
            <person name="Molinier V."/>
            <person name="Murat C."/>
            <person name="Poggeler S."/>
            <person name="Quandt C.A."/>
            <person name="Sperisen C."/>
            <person name="Tritt A."/>
            <person name="Tisserant E."/>
            <person name="Crous P.W."/>
            <person name="Henrissat B."/>
            <person name="Nehls U."/>
            <person name="Egli S."/>
            <person name="Spatafora J.W."/>
            <person name="Grigoriev I.V."/>
            <person name="Martin F.M."/>
        </authorList>
    </citation>
    <scope>NUCLEOTIDE SEQUENCE [LARGE SCALE GENOMIC DNA]</scope>
    <source>
        <strain evidence="1 2">CBS 207.34</strain>
    </source>
</reference>
<accession>A0A8E2F5J0</accession>
<dbReference type="Proteomes" id="UP000250140">
    <property type="component" value="Unassembled WGS sequence"/>
</dbReference>
<evidence type="ECO:0000313" key="1">
    <source>
        <dbReference type="EMBL" id="OCL10725.1"/>
    </source>
</evidence>
<proteinExistence type="predicted"/>
<protein>
    <recommendedName>
        <fullName evidence="3">Nuclear distribution protein RO10</fullName>
    </recommendedName>
</protein>
<organism evidence="1 2">
    <name type="scientific">Glonium stellatum</name>
    <dbReference type="NCBI Taxonomy" id="574774"/>
    <lineage>
        <taxon>Eukaryota</taxon>
        <taxon>Fungi</taxon>
        <taxon>Dikarya</taxon>
        <taxon>Ascomycota</taxon>
        <taxon>Pezizomycotina</taxon>
        <taxon>Dothideomycetes</taxon>
        <taxon>Pleosporomycetidae</taxon>
        <taxon>Gloniales</taxon>
        <taxon>Gloniaceae</taxon>
        <taxon>Glonium</taxon>
    </lineage>
</organism>
<name>A0A8E2F5J0_9PEZI</name>